<evidence type="ECO:0000313" key="2">
    <source>
        <dbReference type="EMBL" id="KAL1281897.1"/>
    </source>
</evidence>
<keyword evidence="3" id="KW-1185">Reference proteome</keyword>
<sequence length="67" mass="7377">MTSTEIHINRKNEMIGTWLSTELDKRSLSGKLAALSLHIVISGLEPRDRSGQGKLADSQELSSRLSL</sequence>
<dbReference type="EMBL" id="JAYMGO010000001">
    <property type="protein sequence ID" value="KAL1281897.1"/>
    <property type="molecule type" value="Genomic_DNA"/>
</dbReference>
<protein>
    <submittedName>
        <fullName evidence="2">Uncharacterized protein</fullName>
    </submittedName>
</protein>
<gene>
    <name evidence="2" type="ORF">QQF64_000700</name>
</gene>
<evidence type="ECO:0000256" key="1">
    <source>
        <dbReference type="SAM" id="MobiDB-lite"/>
    </source>
</evidence>
<evidence type="ECO:0000313" key="3">
    <source>
        <dbReference type="Proteomes" id="UP001558613"/>
    </source>
</evidence>
<reference evidence="2 3" key="1">
    <citation type="submission" date="2023-09" db="EMBL/GenBank/DDBJ databases">
        <authorList>
            <person name="Wang M."/>
        </authorList>
    </citation>
    <scope>NUCLEOTIDE SEQUENCE [LARGE SCALE GENOMIC DNA]</scope>
    <source>
        <strain evidence="2">GT-2023</strain>
        <tissue evidence="2">Liver</tissue>
    </source>
</reference>
<dbReference type="Proteomes" id="UP001558613">
    <property type="component" value="Unassembled WGS sequence"/>
</dbReference>
<comment type="caution">
    <text evidence="2">The sequence shown here is derived from an EMBL/GenBank/DDBJ whole genome shotgun (WGS) entry which is preliminary data.</text>
</comment>
<name>A0ABR3NXY4_9TELE</name>
<feature type="region of interest" description="Disordered" evidence="1">
    <location>
        <begin position="47"/>
        <end position="67"/>
    </location>
</feature>
<organism evidence="2 3">
    <name type="scientific">Cirrhinus molitorella</name>
    <name type="common">mud carp</name>
    <dbReference type="NCBI Taxonomy" id="172907"/>
    <lineage>
        <taxon>Eukaryota</taxon>
        <taxon>Metazoa</taxon>
        <taxon>Chordata</taxon>
        <taxon>Craniata</taxon>
        <taxon>Vertebrata</taxon>
        <taxon>Euteleostomi</taxon>
        <taxon>Actinopterygii</taxon>
        <taxon>Neopterygii</taxon>
        <taxon>Teleostei</taxon>
        <taxon>Ostariophysi</taxon>
        <taxon>Cypriniformes</taxon>
        <taxon>Cyprinidae</taxon>
        <taxon>Labeoninae</taxon>
        <taxon>Labeonini</taxon>
        <taxon>Cirrhinus</taxon>
    </lineage>
</organism>
<accession>A0ABR3NXY4</accession>
<proteinExistence type="predicted"/>